<dbReference type="OrthoDB" id="641022at2"/>
<gene>
    <name evidence="2" type="ORF">E4J94_13340</name>
</gene>
<comment type="caution">
    <text evidence="2">The sequence shown here is derived from an EMBL/GenBank/DDBJ whole genome shotgun (WGS) entry which is preliminary data.</text>
</comment>
<name>A0A4Z1B8I4_9FLAO</name>
<evidence type="ECO:0000313" key="3">
    <source>
        <dbReference type="Proteomes" id="UP000297998"/>
    </source>
</evidence>
<dbReference type="AlphaFoldDB" id="A0A4Z1B8I4"/>
<proteinExistence type="predicted"/>
<accession>A0A4Z1B8I4</accession>
<evidence type="ECO:0000259" key="1">
    <source>
        <dbReference type="Pfam" id="PF06057"/>
    </source>
</evidence>
<sequence>MKTKNFILFGLIIITVGLYIVRTKGDDVDIKDPLPLKVWEHKNNTKPILFYLSGDAGLGPFSQSICNNLHQKGYDIYALNSKVYFWNERDPKKTAEIIAQFLEKKIEHNQNQEVVFIGYSFGADAIPFIINQLPTKTKERIHQLILLDPYETADLEIHYKNLIFENVSGEWNTIPEINRLPKLHLSIILSNYGINYPYKKINLTNKNIIYLGGNHHFNRNYKKVTETILKQIDS</sequence>
<feature type="domain" description="Bacterial virulence" evidence="1">
    <location>
        <begin position="51"/>
        <end position="233"/>
    </location>
</feature>
<dbReference type="Gene3D" id="3.40.50.1820">
    <property type="entry name" value="alpha/beta hydrolase"/>
    <property type="match status" value="1"/>
</dbReference>
<protein>
    <recommendedName>
        <fullName evidence="1">Bacterial virulence domain-containing protein</fullName>
    </recommendedName>
</protein>
<keyword evidence="3" id="KW-1185">Reference proteome</keyword>
<organism evidence="2 3">
    <name type="scientific">Empedobacter tilapiae</name>
    <dbReference type="NCBI Taxonomy" id="2491114"/>
    <lineage>
        <taxon>Bacteria</taxon>
        <taxon>Pseudomonadati</taxon>
        <taxon>Bacteroidota</taxon>
        <taxon>Flavobacteriia</taxon>
        <taxon>Flavobacteriales</taxon>
        <taxon>Weeksellaceae</taxon>
        <taxon>Empedobacter</taxon>
    </lineage>
</organism>
<dbReference type="Pfam" id="PF06057">
    <property type="entry name" value="VirJ"/>
    <property type="match status" value="1"/>
</dbReference>
<dbReference type="SUPFAM" id="SSF53474">
    <property type="entry name" value="alpha/beta-Hydrolases"/>
    <property type="match status" value="1"/>
</dbReference>
<dbReference type="Proteomes" id="UP000297998">
    <property type="component" value="Unassembled WGS sequence"/>
</dbReference>
<dbReference type="InterPro" id="IPR010333">
    <property type="entry name" value="VirJ"/>
</dbReference>
<dbReference type="EMBL" id="SRPE01000009">
    <property type="protein sequence ID" value="TGN24624.1"/>
    <property type="molecule type" value="Genomic_DNA"/>
</dbReference>
<reference evidence="2 3" key="1">
    <citation type="submission" date="2019-03" db="EMBL/GenBank/DDBJ databases">
        <title>Empedobacter tilapiae sp. nov., isolated from an intestine of Nile tilapia Oreochromis niloticus.</title>
        <authorList>
            <person name="Kim Y.-O."/>
            <person name="Yoon J.-H."/>
        </authorList>
    </citation>
    <scope>NUCLEOTIDE SEQUENCE [LARGE SCALE GENOMIC DNA]</scope>
    <source>
        <strain evidence="2 3">MRS2</strain>
    </source>
</reference>
<dbReference type="RefSeq" id="WP_135836292.1">
    <property type="nucleotide sequence ID" value="NZ_SRPE01000009.1"/>
</dbReference>
<evidence type="ECO:0000313" key="2">
    <source>
        <dbReference type="EMBL" id="TGN24624.1"/>
    </source>
</evidence>
<dbReference type="InterPro" id="IPR029058">
    <property type="entry name" value="AB_hydrolase_fold"/>
</dbReference>